<proteinExistence type="predicted"/>
<accession>A0A7T8K0B0</accession>
<dbReference type="EMBL" id="CP045899">
    <property type="protein sequence ID" value="QQP41034.1"/>
    <property type="molecule type" value="Genomic_DNA"/>
</dbReference>
<feature type="non-terminal residue" evidence="1">
    <location>
        <position position="80"/>
    </location>
</feature>
<evidence type="ECO:0000313" key="1">
    <source>
        <dbReference type="EMBL" id="QQP41034.1"/>
    </source>
</evidence>
<gene>
    <name evidence="1" type="ORF">FKW44_015280</name>
</gene>
<dbReference type="Proteomes" id="UP000595437">
    <property type="component" value="Chromosome 10"/>
</dbReference>
<dbReference type="AlphaFoldDB" id="A0A7T8K0B0"/>
<name>A0A7T8K0B0_CALRO</name>
<keyword evidence="2" id="KW-1185">Reference proteome</keyword>
<sequence>MSSVSFREESEAVANAHLKRFYIPEESKSRICASLTGIYDDKKFMAELQISAYCISFDSHCLNCGKLYNDVEHAFVDCPL</sequence>
<evidence type="ECO:0000313" key="2">
    <source>
        <dbReference type="Proteomes" id="UP000595437"/>
    </source>
</evidence>
<protein>
    <submittedName>
        <fullName evidence="1">Uncharacterized protein</fullName>
    </submittedName>
</protein>
<organism evidence="1 2">
    <name type="scientific">Caligus rogercresseyi</name>
    <name type="common">Sea louse</name>
    <dbReference type="NCBI Taxonomy" id="217165"/>
    <lineage>
        <taxon>Eukaryota</taxon>
        <taxon>Metazoa</taxon>
        <taxon>Ecdysozoa</taxon>
        <taxon>Arthropoda</taxon>
        <taxon>Crustacea</taxon>
        <taxon>Multicrustacea</taxon>
        <taxon>Hexanauplia</taxon>
        <taxon>Copepoda</taxon>
        <taxon>Siphonostomatoida</taxon>
        <taxon>Caligidae</taxon>
        <taxon>Caligus</taxon>
    </lineage>
</organism>
<reference evidence="2" key="1">
    <citation type="submission" date="2021-01" db="EMBL/GenBank/DDBJ databases">
        <title>Caligus Genome Assembly.</title>
        <authorList>
            <person name="Gallardo-Escarate C."/>
        </authorList>
    </citation>
    <scope>NUCLEOTIDE SEQUENCE [LARGE SCALE GENOMIC DNA]</scope>
</reference>